<sequence length="310" mass="35400">MTPYSPIVDRPKLEWPGGKRLAVWTALNVEHYEMMTPPAVGRVTWDRVTHEPDVREYSLRDHGNRVGLWRTLEAYDAVGIAPTLSLNLAVLDMFPRIRDEIIERDLCVMSHGIFNTRFLFGMEPEEERAFYTDNIESLQRHTGHRLRGMLTPAVSNTPNTPTLMAEMGFTYHADWVHDDQPVPLDVGVGRMISMPYSYDLNDAPLWDGRPYSGDYLVDSCIAQFDRLLADAERWDTGLTMCIALHPYQIGQPQHIGRLRRILDHIVGDDRVWHATADEIADHYLEHAYDEQLAYARDLAAVGAARSSDAR</sequence>
<dbReference type="AlphaFoldDB" id="A0A6C7ED73"/>
<reference evidence="1 2" key="1">
    <citation type="journal article" date="2013" name="Int. J. Syst. Evol. Microbiol.">
        <title>Ilumatobacter nonamiense sp. nov. and Ilumatobacter coccineum sp. nov., isolated from seashore sand.</title>
        <authorList>
            <person name="Matsumoto A."/>
            <person name="Kasai H."/>
            <person name="Matsuo Y."/>
            <person name="Shizuri Y."/>
            <person name="Ichikawa N."/>
            <person name="Fujita N."/>
            <person name="Omura S."/>
            <person name="Takahashi Y."/>
        </authorList>
    </citation>
    <scope>NUCLEOTIDE SEQUENCE [LARGE SCALE GENOMIC DNA]</scope>
    <source>
        <strain evidence="2">NBRC 103263 / KCTC 29153 / YM16-304</strain>
    </source>
</reference>
<gene>
    <name evidence="1" type="ORF">YM304_39590</name>
</gene>
<dbReference type="PANTHER" id="PTHR43123">
    <property type="entry name" value="POLYSACCHARIDE DEACETYLASE-RELATED"/>
    <property type="match status" value="1"/>
</dbReference>
<protein>
    <submittedName>
        <fullName evidence="1">Putative hydrolase</fullName>
    </submittedName>
</protein>
<dbReference type="KEGG" id="aym:YM304_39590"/>
<evidence type="ECO:0000313" key="1">
    <source>
        <dbReference type="EMBL" id="BAN04273.1"/>
    </source>
</evidence>
<dbReference type="SUPFAM" id="SSF88713">
    <property type="entry name" value="Glycoside hydrolase/deacetylase"/>
    <property type="match status" value="1"/>
</dbReference>
<dbReference type="GO" id="GO:0016787">
    <property type="term" value="F:hydrolase activity"/>
    <property type="evidence" value="ECO:0007669"/>
    <property type="project" value="UniProtKB-KW"/>
</dbReference>
<keyword evidence="2" id="KW-1185">Reference proteome</keyword>
<proteinExistence type="predicted"/>
<name>A0A6C7ED73_ILUCY</name>
<evidence type="ECO:0000313" key="2">
    <source>
        <dbReference type="Proteomes" id="UP000011863"/>
    </source>
</evidence>
<dbReference type="InterPro" id="IPR011330">
    <property type="entry name" value="Glyco_hydro/deAcase_b/a-brl"/>
</dbReference>
<dbReference type="Proteomes" id="UP000011863">
    <property type="component" value="Chromosome"/>
</dbReference>
<dbReference type="GO" id="GO:0005975">
    <property type="term" value="P:carbohydrate metabolic process"/>
    <property type="evidence" value="ECO:0007669"/>
    <property type="project" value="InterPro"/>
</dbReference>
<dbReference type="Gene3D" id="3.20.20.370">
    <property type="entry name" value="Glycoside hydrolase/deacetylase"/>
    <property type="match status" value="1"/>
</dbReference>
<keyword evidence="1" id="KW-0378">Hydrolase</keyword>
<dbReference type="PANTHER" id="PTHR43123:SF4">
    <property type="entry name" value="POLYSACCHARIDE DEACETYLASE"/>
    <property type="match status" value="1"/>
</dbReference>
<accession>A0A6C7ED73</accession>
<organism evidence="1 2">
    <name type="scientific">Ilumatobacter coccineus (strain NBRC 103263 / KCTC 29153 / YM16-304)</name>
    <dbReference type="NCBI Taxonomy" id="1313172"/>
    <lineage>
        <taxon>Bacteria</taxon>
        <taxon>Bacillati</taxon>
        <taxon>Actinomycetota</taxon>
        <taxon>Acidimicrobiia</taxon>
        <taxon>Acidimicrobiales</taxon>
        <taxon>Ilumatobacteraceae</taxon>
        <taxon>Ilumatobacter</taxon>
    </lineage>
</organism>
<dbReference type="EMBL" id="AP012057">
    <property type="protein sequence ID" value="BAN04273.1"/>
    <property type="molecule type" value="Genomic_DNA"/>
</dbReference>